<evidence type="ECO:0000313" key="2">
    <source>
        <dbReference type="EMBL" id="KAF6803800.1"/>
    </source>
</evidence>
<accession>A0A8H6IZU8</accession>
<feature type="compositionally biased region" description="Acidic residues" evidence="1">
    <location>
        <begin position="104"/>
        <end position="113"/>
    </location>
</feature>
<organism evidence="2 3">
    <name type="scientific">Colletotrichum sojae</name>
    <dbReference type="NCBI Taxonomy" id="2175907"/>
    <lineage>
        <taxon>Eukaryota</taxon>
        <taxon>Fungi</taxon>
        <taxon>Dikarya</taxon>
        <taxon>Ascomycota</taxon>
        <taxon>Pezizomycotina</taxon>
        <taxon>Sordariomycetes</taxon>
        <taxon>Hypocreomycetidae</taxon>
        <taxon>Glomerellales</taxon>
        <taxon>Glomerellaceae</taxon>
        <taxon>Colletotrichum</taxon>
        <taxon>Colletotrichum orchidearum species complex</taxon>
    </lineage>
</organism>
<proteinExistence type="predicted"/>
<dbReference type="AlphaFoldDB" id="A0A8H6IZU8"/>
<dbReference type="EMBL" id="WIGN01000227">
    <property type="protein sequence ID" value="KAF6803800.1"/>
    <property type="molecule type" value="Genomic_DNA"/>
</dbReference>
<keyword evidence="3" id="KW-1185">Reference proteome</keyword>
<reference evidence="2 3" key="1">
    <citation type="journal article" date="2020" name="Phytopathology">
        <title>Genome Sequence Resources of Colletotrichum truncatum, C. plurivorum, C. musicola, and C. sojae: Four Species Pathogenic to Soybean (Glycine max).</title>
        <authorList>
            <person name="Rogerio F."/>
            <person name="Boufleur T.R."/>
            <person name="Ciampi-Guillardi M."/>
            <person name="Sukno S.A."/>
            <person name="Thon M.R."/>
            <person name="Massola Junior N.S."/>
            <person name="Baroncelli R."/>
        </authorList>
    </citation>
    <scope>NUCLEOTIDE SEQUENCE [LARGE SCALE GENOMIC DNA]</scope>
    <source>
        <strain evidence="2 3">LFN0009</strain>
    </source>
</reference>
<name>A0A8H6IZU8_9PEZI</name>
<gene>
    <name evidence="2" type="ORF">CSOJ01_10638</name>
</gene>
<dbReference type="Proteomes" id="UP000652219">
    <property type="component" value="Unassembled WGS sequence"/>
</dbReference>
<evidence type="ECO:0000256" key="1">
    <source>
        <dbReference type="SAM" id="MobiDB-lite"/>
    </source>
</evidence>
<comment type="caution">
    <text evidence="2">The sequence shown here is derived from an EMBL/GenBank/DDBJ whole genome shotgun (WGS) entry which is preliminary data.</text>
</comment>
<protein>
    <submittedName>
        <fullName evidence="2">Uncharacterized protein</fullName>
    </submittedName>
</protein>
<feature type="region of interest" description="Disordered" evidence="1">
    <location>
        <begin position="70"/>
        <end position="113"/>
    </location>
</feature>
<evidence type="ECO:0000313" key="3">
    <source>
        <dbReference type="Proteomes" id="UP000652219"/>
    </source>
</evidence>
<sequence>MTQIPPINSTSRDTSSRFKALVSLFVDGLRTVVYGAQRLAIDLGVVGKDRAGNVTKECLERNLAKNVSEGEIGLGERGSSTPATEEGARCVYQSVGESRVQVHDDDDDDDARS</sequence>